<dbReference type="SUPFAM" id="SSF47923">
    <property type="entry name" value="Ypt/Rab-GAP domain of gyp1p"/>
    <property type="match status" value="2"/>
</dbReference>
<feature type="region of interest" description="Disordered" evidence="1">
    <location>
        <begin position="1"/>
        <end position="333"/>
    </location>
</feature>
<name>A0A1Y2BJ88_9TREE</name>
<feature type="compositionally biased region" description="Low complexity" evidence="1">
    <location>
        <begin position="132"/>
        <end position="150"/>
    </location>
</feature>
<accession>A0A1Y2BJ88</accession>
<dbReference type="PROSITE" id="PS50086">
    <property type="entry name" value="TBC_RABGAP"/>
    <property type="match status" value="1"/>
</dbReference>
<comment type="caution">
    <text evidence="3">The sequence shown here is derived from an EMBL/GenBank/DDBJ whole genome shotgun (WGS) entry which is preliminary data.</text>
</comment>
<feature type="compositionally biased region" description="Pro residues" evidence="1">
    <location>
        <begin position="199"/>
        <end position="218"/>
    </location>
</feature>
<dbReference type="InterPro" id="IPR000195">
    <property type="entry name" value="Rab-GAP-TBC_dom"/>
</dbReference>
<dbReference type="GO" id="GO:0005096">
    <property type="term" value="F:GTPase activator activity"/>
    <property type="evidence" value="ECO:0007669"/>
    <property type="project" value="TreeGrafter"/>
</dbReference>
<dbReference type="PANTHER" id="PTHR47219">
    <property type="entry name" value="RAB GTPASE-ACTIVATING PROTEIN 1-LIKE"/>
    <property type="match status" value="1"/>
</dbReference>
<evidence type="ECO:0000313" key="3">
    <source>
        <dbReference type="EMBL" id="ORY34660.1"/>
    </source>
</evidence>
<dbReference type="Proteomes" id="UP000193986">
    <property type="component" value="Unassembled WGS sequence"/>
</dbReference>
<dbReference type="Gene3D" id="1.10.10.750">
    <property type="entry name" value="Ypt/Rab-GAP domain of gyp1p, domain 1"/>
    <property type="match status" value="1"/>
</dbReference>
<dbReference type="SMART" id="SM00164">
    <property type="entry name" value="TBC"/>
    <property type="match status" value="1"/>
</dbReference>
<gene>
    <name evidence="3" type="ORF">BCR39DRAFT_513875</name>
</gene>
<feature type="domain" description="Rab-GAP TBC" evidence="2">
    <location>
        <begin position="426"/>
        <end position="619"/>
    </location>
</feature>
<reference evidence="3 4" key="1">
    <citation type="submission" date="2016-07" db="EMBL/GenBank/DDBJ databases">
        <title>Pervasive Adenine N6-methylation of Active Genes in Fungi.</title>
        <authorList>
            <consortium name="DOE Joint Genome Institute"/>
            <person name="Mondo S.J."/>
            <person name="Dannebaum R.O."/>
            <person name="Kuo R.C."/>
            <person name="Labutti K."/>
            <person name="Haridas S."/>
            <person name="Kuo A."/>
            <person name="Salamov A."/>
            <person name="Ahrendt S.R."/>
            <person name="Lipzen A."/>
            <person name="Sullivan W."/>
            <person name="Andreopoulos W.B."/>
            <person name="Clum A."/>
            <person name="Lindquist E."/>
            <person name="Daum C."/>
            <person name="Ramamoorthy G.K."/>
            <person name="Gryganskyi A."/>
            <person name="Culley D."/>
            <person name="Magnuson J.K."/>
            <person name="James T.Y."/>
            <person name="O'Malley M.A."/>
            <person name="Stajich J.E."/>
            <person name="Spatafora J.W."/>
            <person name="Visel A."/>
            <person name="Grigoriev I.V."/>
        </authorList>
    </citation>
    <scope>NUCLEOTIDE SEQUENCE [LARGE SCALE GENOMIC DNA]</scope>
    <source>
        <strain evidence="3 4">68-887.2</strain>
    </source>
</reference>
<organism evidence="3 4">
    <name type="scientific">Naematelia encephala</name>
    <dbReference type="NCBI Taxonomy" id="71784"/>
    <lineage>
        <taxon>Eukaryota</taxon>
        <taxon>Fungi</taxon>
        <taxon>Dikarya</taxon>
        <taxon>Basidiomycota</taxon>
        <taxon>Agaricomycotina</taxon>
        <taxon>Tremellomycetes</taxon>
        <taxon>Tremellales</taxon>
        <taxon>Naemateliaceae</taxon>
        <taxon>Naematelia</taxon>
    </lineage>
</organism>
<protein>
    <submittedName>
        <fullName evidence="3">Rab-GTPase-TBC domain-domain-containing protein</fullName>
    </submittedName>
</protein>
<dbReference type="InterPro" id="IPR050302">
    <property type="entry name" value="Rab_GAP_TBC_domain"/>
</dbReference>
<dbReference type="Gene3D" id="1.10.8.270">
    <property type="entry name" value="putative rabgap domain of human tbc1 domain family member 14 like domains"/>
    <property type="match status" value="1"/>
</dbReference>
<proteinExistence type="predicted"/>
<feature type="compositionally biased region" description="Low complexity" evidence="1">
    <location>
        <begin position="110"/>
        <end position="122"/>
    </location>
</feature>
<dbReference type="OrthoDB" id="289721at2759"/>
<dbReference type="Gene3D" id="1.10.472.80">
    <property type="entry name" value="Ypt/Rab-GAP domain of gyp1p, domain 3"/>
    <property type="match status" value="1"/>
</dbReference>
<dbReference type="AlphaFoldDB" id="A0A1Y2BJ88"/>
<dbReference type="PANTHER" id="PTHR47219:SF9">
    <property type="entry name" value="GTPASE ACTIVATING PROTEIN AND CENTROSOME-ASSOCIATED, ISOFORM B"/>
    <property type="match status" value="1"/>
</dbReference>
<dbReference type="Pfam" id="PF00566">
    <property type="entry name" value="RabGAP-TBC"/>
    <property type="match status" value="1"/>
</dbReference>
<dbReference type="InParanoid" id="A0A1Y2BJ88"/>
<feature type="compositionally biased region" description="Low complexity" evidence="1">
    <location>
        <begin position="1"/>
        <end position="38"/>
    </location>
</feature>
<dbReference type="InterPro" id="IPR035969">
    <property type="entry name" value="Rab-GAP_TBC_sf"/>
</dbReference>
<feature type="compositionally biased region" description="Low complexity" evidence="1">
    <location>
        <begin position="82"/>
        <end position="99"/>
    </location>
</feature>
<evidence type="ECO:0000259" key="2">
    <source>
        <dbReference type="PROSITE" id="PS50086"/>
    </source>
</evidence>
<evidence type="ECO:0000256" key="1">
    <source>
        <dbReference type="SAM" id="MobiDB-lite"/>
    </source>
</evidence>
<feature type="compositionally biased region" description="Acidic residues" evidence="1">
    <location>
        <begin position="61"/>
        <end position="72"/>
    </location>
</feature>
<sequence>MSEQRAGSSSSSSSTHARRPTSSARSQSSNSINASLSQVWLSSPTRSSPSQNGRLSLAPVEVEEDEDEEDGDIGFGLPPLPASRRASSSSPTEISRSLRATPPLESGPFSPRVRTLTRSRTPSPTPTQNGNSSSRRASSPNSVRSASIRSFNQSPPPPQPDFHTAKPPIPASVAIPSSGEPVQGVGDGSETFESIPLSTTPPPPPSSSVPLPTSPGPPLNDHKGKSGSWSGFGATKDGERFAYGQTTPPHVRGDSHSSSTPNGASTSNGSTPPRRQAPPAHPHPFPLPSTPPLSSKRLSAHSSTSSLPRPPSTQAQAHPPTHAHMHGLGVKGAPTLDKFISHTRPQYLPPKDRAEDDTHLHQWEEIMAQSRHLEAERRKAQEIHRAEKDRKIALATPHWEALLSDPGFSVAKVRSNPHLRKLWFDGIPSHLRGKAWALAVGNPLAMSKDAYKMYVSRARKAIGTGRFPQDILDQMENDMDNTLPVLRMFVRGSPMRADLRELLCAWVVCRSDEGLGYAPYISYLAAMLLLTSAPSAAFHILVNLLSRPLLRAFYTETTDEIEAFYRVFENLQADTFPIIYANCKNLGLRLPEGWFRSLLVEWVPFEAACRLWDQIVLDGDGYVFRAALAIFGFLEPRLYYPDKDEIASVLEGRNRATMAITERERERARLKGEAVLDALDGKLSVFGLNEDALFEWLKDDGWKESRFERLVVREMPD</sequence>
<evidence type="ECO:0000313" key="4">
    <source>
        <dbReference type="Proteomes" id="UP000193986"/>
    </source>
</evidence>
<feature type="compositionally biased region" description="Polar residues" evidence="1">
    <location>
        <begin position="39"/>
        <end position="54"/>
    </location>
</feature>
<dbReference type="STRING" id="71784.A0A1Y2BJ88"/>
<dbReference type="EMBL" id="MCFC01000002">
    <property type="protein sequence ID" value="ORY34660.1"/>
    <property type="molecule type" value="Genomic_DNA"/>
</dbReference>
<feature type="compositionally biased region" description="Polar residues" evidence="1">
    <location>
        <begin position="256"/>
        <end position="270"/>
    </location>
</feature>
<dbReference type="GO" id="GO:0031267">
    <property type="term" value="F:small GTPase binding"/>
    <property type="evidence" value="ECO:0007669"/>
    <property type="project" value="TreeGrafter"/>
</dbReference>
<feature type="compositionally biased region" description="Pro residues" evidence="1">
    <location>
        <begin position="275"/>
        <end position="291"/>
    </location>
</feature>
<keyword evidence="4" id="KW-1185">Reference proteome</keyword>